<comment type="caution">
    <text evidence="2">The sequence shown here is derived from an EMBL/GenBank/DDBJ whole genome shotgun (WGS) entry which is preliminary data.</text>
</comment>
<dbReference type="EMBL" id="JPVP01000051">
    <property type="protein sequence ID" value="KGR86465.1"/>
    <property type="molecule type" value="Genomic_DNA"/>
</dbReference>
<feature type="transmembrane region" description="Helical" evidence="1">
    <location>
        <begin position="112"/>
        <end position="136"/>
    </location>
</feature>
<evidence type="ECO:0008006" key="4">
    <source>
        <dbReference type="Google" id="ProtNLM"/>
    </source>
</evidence>
<feature type="transmembrane region" description="Helical" evidence="1">
    <location>
        <begin position="76"/>
        <end position="100"/>
    </location>
</feature>
<feature type="transmembrane region" description="Helical" evidence="1">
    <location>
        <begin position="148"/>
        <end position="169"/>
    </location>
</feature>
<reference evidence="2 3" key="1">
    <citation type="submission" date="2014-02" db="EMBL/GenBank/DDBJ databases">
        <title>Draft genome sequence of Lysinibacillus odysseyi NBRC 100172.</title>
        <authorList>
            <person name="Zhang F."/>
            <person name="Wang G."/>
            <person name="Zhang L."/>
        </authorList>
    </citation>
    <scope>NUCLEOTIDE SEQUENCE [LARGE SCALE GENOMIC DNA]</scope>
    <source>
        <strain evidence="2 3">NBRC 100172</strain>
    </source>
</reference>
<gene>
    <name evidence="2" type="ORF">CD32_06135</name>
</gene>
<accession>A0A0A3ISK7</accession>
<feature type="transmembrane region" description="Helical" evidence="1">
    <location>
        <begin position="175"/>
        <end position="194"/>
    </location>
</feature>
<dbReference type="Proteomes" id="UP000030437">
    <property type="component" value="Unassembled WGS sequence"/>
</dbReference>
<protein>
    <recommendedName>
        <fullName evidence="4">ABC-2 transporter permease</fullName>
    </recommendedName>
</protein>
<feature type="transmembrane region" description="Helical" evidence="1">
    <location>
        <begin position="12"/>
        <end position="31"/>
    </location>
</feature>
<dbReference type="STRING" id="1220589.CD32_06135"/>
<dbReference type="AlphaFoldDB" id="A0A0A3ISK7"/>
<evidence type="ECO:0000313" key="2">
    <source>
        <dbReference type="EMBL" id="KGR86465.1"/>
    </source>
</evidence>
<organism evidence="2 3">
    <name type="scientific">Lysinibacillus odysseyi 34hs-1 = NBRC 100172</name>
    <dbReference type="NCBI Taxonomy" id="1220589"/>
    <lineage>
        <taxon>Bacteria</taxon>
        <taxon>Bacillati</taxon>
        <taxon>Bacillota</taxon>
        <taxon>Bacilli</taxon>
        <taxon>Bacillales</taxon>
        <taxon>Bacillaceae</taxon>
        <taxon>Lysinibacillus</taxon>
    </lineage>
</organism>
<evidence type="ECO:0000256" key="1">
    <source>
        <dbReference type="SAM" id="Phobius"/>
    </source>
</evidence>
<name>A0A0A3ISK7_9BACI</name>
<dbReference type="Pfam" id="PF13346">
    <property type="entry name" value="ABC2_membrane_5"/>
    <property type="match status" value="1"/>
</dbReference>
<dbReference type="RefSeq" id="WP_036152375.1">
    <property type="nucleotide sequence ID" value="NZ_AVCX01000014.1"/>
</dbReference>
<feature type="transmembrane region" description="Helical" evidence="1">
    <location>
        <begin position="37"/>
        <end position="55"/>
    </location>
</feature>
<sequence length="207" mass="24060">MKALLYLQLKNNGKSMLLVLSIAFVISLFSIRNENTMPAVIYALIFTTSSFRHMSLLKEQKMRYFIHSFPVSRQDIVTAIYTSVFIHIIMIYAVLLPAQIYTELQRTEGDHFLVPFAGFFAVSIASAAIEIYLNFYGKHFEESMTDSLLGLFAALFLILFPHFGLLLIWDHEPSFYWRLLVFPIISIILFYFSLKKSIRLYETKEVI</sequence>
<keyword evidence="1" id="KW-0472">Membrane</keyword>
<proteinExistence type="predicted"/>
<keyword evidence="1" id="KW-1133">Transmembrane helix</keyword>
<keyword evidence="1" id="KW-0812">Transmembrane</keyword>
<evidence type="ECO:0000313" key="3">
    <source>
        <dbReference type="Proteomes" id="UP000030437"/>
    </source>
</evidence>
<dbReference type="InterPro" id="IPR025699">
    <property type="entry name" value="ABC2_memb-like"/>
</dbReference>
<keyword evidence="3" id="KW-1185">Reference proteome</keyword>